<comment type="caution">
    <text evidence="1">The sequence shown here is derived from an EMBL/GenBank/DDBJ whole genome shotgun (WGS) entry which is preliminary data.</text>
</comment>
<name>A0ABQ1J9V3_9SPHN</name>
<accession>A0ABQ1J9V3</accession>
<evidence type="ECO:0000313" key="2">
    <source>
        <dbReference type="Proteomes" id="UP000614261"/>
    </source>
</evidence>
<gene>
    <name evidence="1" type="ORF">GCM10010833_18240</name>
</gene>
<organism evidence="1 2">
    <name type="scientific">Blastomonas aquatica</name>
    <dbReference type="NCBI Taxonomy" id="1510276"/>
    <lineage>
        <taxon>Bacteria</taxon>
        <taxon>Pseudomonadati</taxon>
        <taxon>Pseudomonadota</taxon>
        <taxon>Alphaproteobacteria</taxon>
        <taxon>Sphingomonadales</taxon>
        <taxon>Sphingomonadaceae</taxon>
        <taxon>Blastomonas</taxon>
    </lineage>
</organism>
<dbReference type="EMBL" id="BMGD01000003">
    <property type="protein sequence ID" value="GGB63596.1"/>
    <property type="molecule type" value="Genomic_DNA"/>
</dbReference>
<protein>
    <submittedName>
        <fullName evidence="1">Uncharacterized protein</fullName>
    </submittedName>
</protein>
<sequence length="68" mass="7150">MGEGGVGVFSPACTNACAVAPSRTLTAAPRQQAARSASLPWREQIAHEIAALINYSPAMTMPLPSRLR</sequence>
<keyword evidence="2" id="KW-1185">Reference proteome</keyword>
<dbReference type="Proteomes" id="UP000614261">
    <property type="component" value="Unassembled WGS sequence"/>
</dbReference>
<evidence type="ECO:0000313" key="1">
    <source>
        <dbReference type="EMBL" id="GGB63596.1"/>
    </source>
</evidence>
<reference evidence="2" key="1">
    <citation type="journal article" date="2019" name="Int. J. Syst. Evol. Microbiol.">
        <title>The Global Catalogue of Microorganisms (GCM) 10K type strain sequencing project: providing services to taxonomists for standard genome sequencing and annotation.</title>
        <authorList>
            <consortium name="The Broad Institute Genomics Platform"/>
            <consortium name="The Broad Institute Genome Sequencing Center for Infectious Disease"/>
            <person name="Wu L."/>
            <person name="Ma J."/>
        </authorList>
    </citation>
    <scope>NUCLEOTIDE SEQUENCE [LARGE SCALE GENOMIC DNA]</scope>
    <source>
        <strain evidence="2">CGMCC 1.12851</strain>
    </source>
</reference>
<proteinExistence type="predicted"/>